<evidence type="ECO:0000313" key="5">
    <source>
        <dbReference type="Proteomes" id="UP000318288"/>
    </source>
</evidence>
<evidence type="ECO:0000259" key="3">
    <source>
        <dbReference type="Pfam" id="PF20014"/>
    </source>
</evidence>
<dbReference type="Proteomes" id="UP000318288">
    <property type="component" value="Unassembled WGS sequence"/>
</dbReference>
<protein>
    <submittedName>
        <fullName evidence="4">Uncharacterized protein</fullName>
    </submittedName>
</protein>
<dbReference type="InterPro" id="IPR045402">
    <property type="entry name" value="GAP1-N2"/>
</dbReference>
<accession>A0A5C6FE23</accession>
<dbReference type="OrthoDB" id="224753at2"/>
<feature type="domain" description="GTPase-associated protein 1 N-terminal" evidence="2">
    <location>
        <begin position="2"/>
        <end position="123"/>
    </location>
</feature>
<feature type="compositionally biased region" description="Polar residues" evidence="1">
    <location>
        <begin position="729"/>
        <end position="738"/>
    </location>
</feature>
<feature type="domain" description="GTPase-associated protein 1 middle" evidence="3">
    <location>
        <begin position="141"/>
        <end position="239"/>
    </location>
</feature>
<comment type="caution">
    <text evidence="4">The sequence shown here is derived from an EMBL/GenBank/DDBJ whole genome shotgun (WGS) entry which is preliminary data.</text>
</comment>
<sequence length="738" mass="80650">MEELVYTSAPQGLMPGSSGFCTVEMTDGMPTETMDTLESLSAYDQNASGTINWMHLRIQTIRGSRHVLSRVSPMRGEFSGRSNKLASHVCLAPNELPVQGPMMLLGNGGPLRSDWSGKVAKLPASSSPGRLRTPSMPRVCASWSAASGDAGLAGVVLGRLQKSPGRPLYVIRTAAMDALAMTDEMLALMPGADRWSFTFATYAHSMPQSIDCQLRWVLDDSPLCEQVQRMGSDVMIDLRRGGAEILAGAGNEFHALVDAARRGTVVGRSVRAASSPSGSPKPAAPAPRQASMDSQTSGVDFGSPTSVATALPPPPPTNDSASMVTWAMIGTVSLMIPLCGLIIYLAAREPEPVAAVRNYEIEQEKSVQPDVPPPVEKVEVETPRKPRKDRPKPDKPPEKKSPPKKEPEKPKAPPKPVTASEKLRLPRATFGLDHDWQAIHQADNVNRIDLIRVAESADPSEYTVSTPDASGFYDIVWKDTAGEPSILASVETEEDQVRFAWIEKNENRARAFTLAHAMLIVDDVAETTLMFDVDAPVLYDAPPVPTRPKDYEMPVWLSREYPMTMKVTYSSEFFKKPVVLNDVAALPRGNEVKPKSAKVRIEQVNDPLIKEAEFFVAAETIGPVGDWKLVFQSNLMLKCGKQDQPWQNVRDVIDEHTSKHNKGQQGKKQTERRLLNASDRREAIAKWKASIRCEIEFYATVGERKILWGRAVDPQTQADSGADVGKASGNENQVGAGQ</sequence>
<gene>
    <name evidence="4" type="ORF">Poly51_03300</name>
</gene>
<organism evidence="4 5">
    <name type="scientific">Rubripirellula tenax</name>
    <dbReference type="NCBI Taxonomy" id="2528015"/>
    <lineage>
        <taxon>Bacteria</taxon>
        <taxon>Pseudomonadati</taxon>
        <taxon>Planctomycetota</taxon>
        <taxon>Planctomycetia</taxon>
        <taxon>Pirellulales</taxon>
        <taxon>Pirellulaceae</taxon>
        <taxon>Rubripirellula</taxon>
    </lineage>
</organism>
<feature type="region of interest" description="Disordered" evidence="1">
    <location>
        <begin position="716"/>
        <end position="738"/>
    </location>
</feature>
<feature type="region of interest" description="Disordered" evidence="1">
    <location>
        <begin position="268"/>
        <end position="318"/>
    </location>
</feature>
<evidence type="ECO:0000259" key="2">
    <source>
        <dbReference type="Pfam" id="PF20013"/>
    </source>
</evidence>
<feature type="compositionally biased region" description="Basic and acidic residues" evidence="1">
    <location>
        <begin position="391"/>
        <end position="411"/>
    </location>
</feature>
<keyword evidence="5" id="KW-1185">Reference proteome</keyword>
<feature type="compositionally biased region" description="Polar residues" evidence="1">
    <location>
        <begin position="291"/>
        <end position="308"/>
    </location>
</feature>
<dbReference type="Pfam" id="PF20014">
    <property type="entry name" value="GAP1-M"/>
    <property type="match status" value="1"/>
</dbReference>
<evidence type="ECO:0000256" key="1">
    <source>
        <dbReference type="SAM" id="MobiDB-lite"/>
    </source>
</evidence>
<proteinExistence type="predicted"/>
<dbReference type="InterPro" id="IPR045401">
    <property type="entry name" value="GAP1-M"/>
</dbReference>
<reference evidence="4 5" key="1">
    <citation type="submission" date="2019-02" db="EMBL/GenBank/DDBJ databases">
        <title>Deep-cultivation of Planctomycetes and their phenomic and genomic characterization uncovers novel biology.</title>
        <authorList>
            <person name="Wiegand S."/>
            <person name="Jogler M."/>
            <person name="Boedeker C."/>
            <person name="Pinto D."/>
            <person name="Vollmers J."/>
            <person name="Rivas-Marin E."/>
            <person name="Kohn T."/>
            <person name="Peeters S.H."/>
            <person name="Heuer A."/>
            <person name="Rast P."/>
            <person name="Oberbeckmann S."/>
            <person name="Bunk B."/>
            <person name="Jeske O."/>
            <person name="Meyerdierks A."/>
            <person name="Storesund J.E."/>
            <person name="Kallscheuer N."/>
            <person name="Luecker S."/>
            <person name="Lage O.M."/>
            <person name="Pohl T."/>
            <person name="Merkel B.J."/>
            <person name="Hornburger P."/>
            <person name="Mueller R.-W."/>
            <person name="Bruemmer F."/>
            <person name="Labrenz M."/>
            <person name="Spormann A.M."/>
            <person name="Op Den Camp H."/>
            <person name="Overmann J."/>
            <person name="Amann R."/>
            <person name="Jetten M.S.M."/>
            <person name="Mascher T."/>
            <person name="Medema M.H."/>
            <person name="Devos D.P."/>
            <person name="Kaster A.-K."/>
            <person name="Ovreas L."/>
            <person name="Rohde M."/>
            <person name="Galperin M.Y."/>
            <person name="Jogler C."/>
        </authorList>
    </citation>
    <scope>NUCLEOTIDE SEQUENCE [LARGE SCALE GENOMIC DNA]</scope>
    <source>
        <strain evidence="4 5">Poly51</strain>
    </source>
</reference>
<dbReference type="Pfam" id="PF20013">
    <property type="entry name" value="GAP1-N2"/>
    <property type="match status" value="1"/>
</dbReference>
<evidence type="ECO:0000313" key="4">
    <source>
        <dbReference type="EMBL" id="TWU60056.1"/>
    </source>
</evidence>
<feature type="compositionally biased region" description="Low complexity" evidence="1">
    <location>
        <begin position="272"/>
        <end position="281"/>
    </location>
</feature>
<dbReference type="AlphaFoldDB" id="A0A5C6FE23"/>
<feature type="region of interest" description="Disordered" evidence="1">
    <location>
        <begin position="363"/>
        <end position="422"/>
    </location>
</feature>
<dbReference type="EMBL" id="SJPW01000001">
    <property type="protein sequence ID" value="TWU60056.1"/>
    <property type="molecule type" value="Genomic_DNA"/>
</dbReference>
<dbReference type="RefSeq" id="WP_146453597.1">
    <property type="nucleotide sequence ID" value="NZ_SJPW01000001.1"/>
</dbReference>
<name>A0A5C6FE23_9BACT</name>